<keyword evidence="3" id="KW-0812">Transmembrane</keyword>
<gene>
    <name evidence="4" type="ORF">CSUB01_04601</name>
</gene>
<keyword evidence="1" id="KW-0175">Coiled coil</keyword>
<keyword evidence="5" id="KW-1185">Reference proteome</keyword>
<dbReference type="OrthoDB" id="10593848at2759"/>
<keyword evidence="3" id="KW-0472">Membrane</keyword>
<organism evidence="4 5">
    <name type="scientific">Colletotrichum sublineola</name>
    <name type="common">Sorghum anthracnose fungus</name>
    <dbReference type="NCBI Taxonomy" id="1173701"/>
    <lineage>
        <taxon>Eukaryota</taxon>
        <taxon>Fungi</taxon>
        <taxon>Dikarya</taxon>
        <taxon>Ascomycota</taxon>
        <taxon>Pezizomycotina</taxon>
        <taxon>Sordariomycetes</taxon>
        <taxon>Hypocreomycetidae</taxon>
        <taxon>Glomerellales</taxon>
        <taxon>Glomerellaceae</taxon>
        <taxon>Colletotrichum</taxon>
        <taxon>Colletotrichum graminicola species complex</taxon>
    </lineage>
</organism>
<evidence type="ECO:0000313" key="4">
    <source>
        <dbReference type="EMBL" id="KDN62577.1"/>
    </source>
</evidence>
<reference evidence="5" key="1">
    <citation type="journal article" date="2014" name="Genome Announc.">
        <title>Draft genome sequence of Colletotrichum sublineola, a destructive pathogen of cultivated sorghum.</title>
        <authorList>
            <person name="Baroncelli R."/>
            <person name="Sanz-Martin J.M."/>
            <person name="Rech G.E."/>
            <person name="Sukno S.A."/>
            <person name="Thon M.R."/>
        </authorList>
    </citation>
    <scope>NUCLEOTIDE SEQUENCE [LARGE SCALE GENOMIC DNA]</scope>
    <source>
        <strain evidence="5">TX430BB</strain>
    </source>
</reference>
<feature type="compositionally biased region" description="Acidic residues" evidence="2">
    <location>
        <begin position="44"/>
        <end position="55"/>
    </location>
</feature>
<dbReference type="HOGENOM" id="CLU_441452_0_0_1"/>
<keyword evidence="3" id="KW-1133">Transmembrane helix</keyword>
<proteinExistence type="predicted"/>
<dbReference type="Proteomes" id="UP000027238">
    <property type="component" value="Unassembled WGS sequence"/>
</dbReference>
<evidence type="ECO:0000313" key="5">
    <source>
        <dbReference type="Proteomes" id="UP000027238"/>
    </source>
</evidence>
<sequence length="619" mass="67494">MSAIPSRLPPESSSCLANRRARTPASLPSSPSPFAASPSPTEPHDDDDDDDDDAGPDPSGCFNRLTFSVGFPHLTRPDPAESASPATTAIQTISLYFDASFIPREPLFAVLDDDGFSCASSPPSRYAPVPFSPYTAITSHTVIHFSESSPSNYCRRRRALYIVFCTVCFAISLLLYCLLALDLLVLLLPTSDPFPTTALSVTSSPLPIQDNITRILHLHDEALVPLMIPNDDDDNDDDENNNTTSLALLGSLHAQITDFCLLLAAQAAPDTDIIYTNRVCGWASDTMRELRVAWLQASTFYNNSMSFSTPHWLRSLARELANITPSDNNTNGSTSKHVLTAILAFLDPEAKEGLLPRSLRKGHTAVNKILPELDTLKREIERLATLADDHGIVPDADAQLSQATTTTTTNPLSSIWQSCRQLLVLSDQGRLAANANNWTDAAVKGDKALLAVHASRMLAQLTQRANSTIVALERQVADAEARFRDANKAVSDVSGALRALLDTFTLPTADQNGTTARTPESPWLAACKNTIRKSIRWLFPSSMTIPGRHNGQGRRRPPQQTTPWVTHINHDYGLSPTDHQPCHCAPAVILWYVPEADGIVSYLRDRALAYTGSAYLGMT</sequence>
<comment type="caution">
    <text evidence="4">The sequence shown here is derived from an EMBL/GenBank/DDBJ whole genome shotgun (WGS) entry which is preliminary data.</text>
</comment>
<dbReference type="EMBL" id="JMSE01001323">
    <property type="protein sequence ID" value="KDN62577.1"/>
    <property type="molecule type" value="Genomic_DNA"/>
</dbReference>
<feature type="transmembrane region" description="Helical" evidence="3">
    <location>
        <begin position="159"/>
        <end position="188"/>
    </location>
</feature>
<name>A0A066X0U2_COLSU</name>
<accession>A0A066X0U2</accession>
<evidence type="ECO:0000256" key="2">
    <source>
        <dbReference type="SAM" id="MobiDB-lite"/>
    </source>
</evidence>
<feature type="coiled-coil region" evidence="1">
    <location>
        <begin position="462"/>
        <end position="489"/>
    </location>
</feature>
<evidence type="ECO:0000256" key="3">
    <source>
        <dbReference type="SAM" id="Phobius"/>
    </source>
</evidence>
<feature type="compositionally biased region" description="Low complexity" evidence="2">
    <location>
        <begin position="24"/>
        <end position="39"/>
    </location>
</feature>
<protein>
    <submittedName>
        <fullName evidence="4">Uncharacterized protein</fullName>
    </submittedName>
</protein>
<dbReference type="AlphaFoldDB" id="A0A066X0U2"/>
<evidence type="ECO:0000256" key="1">
    <source>
        <dbReference type="SAM" id="Coils"/>
    </source>
</evidence>
<feature type="region of interest" description="Disordered" evidence="2">
    <location>
        <begin position="1"/>
        <end position="59"/>
    </location>
</feature>